<dbReference type="Gene3D" id="6.10.250.860">
    <property type="match status" value="1"/>
</dbReference>
<evidence type="ECO:0000313" key="15">
    <source>
        <dbReference type="EMBL" id="GAA94146.1"/>
    </source>
</evidence>
<dbReference type="CDD" id="cd22363">
    <property type="entry name" value="tRNA-intron_lyase_C"/>
    <property type="match status" value="1"/>
</dbReference>
<dbReference type="GO" id="GO:0005829">
    <property type="term" value="C:cytosol"/>
    <property type="evidence" value="ECO:0007669"/>
    <property type="project" value="GOC"/>
</dbReference>
<comment type="catalytic activity">
    <reaction evidence="11">
        <text>pretRNA = a 3'-half-tRNA molecule with a 5'-OH end + a 5'-half-tRNA molecule with a 2',3'-cyclic phosphate end + an intron with a 2',3'-cyclic phosphate and a 5'-hydroxyl terminus.</text>
        <dbReference type="EC" id="4.6.1.16"/>
    </reaction>
</comment>
<comment type="similarity">
    <text evidence="3">Belongs to the VPS54 family.</text>
</comment>
<feature type="compositionally biased region" description="Polar residues" evidence="13">
    <location>
        <begin position="1016"/>
        <end position="1054"/>
    </location>
</feature>
<dbReference type="CDD" id="cd00200">
    <property type="entry name" value="WD40"/>
    <property type="match status" value="1"/>
</dbReference>
<dbReference type="GO" id="GO:0005634">
    <property type="term" value="C:nucleus"/>
    <property type="evidence" value="ECO:0007669"/>
    <property type="project" value="UniProtKB-ARBA"/>
</dbReference>
<dbReference type="Pfam" id="PF01974">
    <property type="entry name" value="tRNA_int_endo"/>
    <property type="match status" value="1"/>
</dbReference>
<dbReference type="eggNOG" id="KOG0293">
    <property type="taxonomic scope" value="Eukaryota"/>
</dbReference>
<proteinExistence type="inferred from homology"/>
<dbReference type="GO" id="GO:0006388">
    <property type="term" value="P:tRNA splicing, via endonucleolytic cleavage and ligation"/>
    <property type="evidence" value="ECO:0007669"/>
    <property type="project" value="InterPro"/>
</dbReference>
<dbReference type="eggNOG" id="KOG4133">
    <property type="taxonomic scope" value="Eukaryota"/>
</dbReference>
<feature type="compositionally biased region" description="Low complexity" evidence="13">
    <location>
        <begin position="1233"/>
        <end position="1253"/>
    </location>
</feature>
<dbReference type="InterPro" id="IPR011856">
    <property type="entry name" value="tRNA_endonuc-like_dom_sf"/>
</dbReference>
<dbReference type="GO" id="GO:0000213">
    <property type="term" value="F:tRNA-intron lyase activity"/>
    <property type="evidence" value="ECO:0007669"/>
    <property type="project" value="UniProtKB-EC"/>
</dbReference>
<dbReference type="EC" id="4.6.1.16" evidence="4"/>
<evidence type="ECO:0000256" key="13">
    <source>
        <dbReference type="SAM" id="MobiDB-lite"/>
    </source>
</evidence>
<dbReference type="PROSITE" id="PS50294">
    <property type="entry name" value="WD_REPEATS_REGION"/>
    <property type="match status" value="2"/>
</dbReference>
<dbReference type="PROSITE" id="PS50896">
    <property type="entry name" value="LISH"/>
    <property type="match status" value="1"/>
</dbReference>
<feature type="region of interest" description="Disordered" evidence="13">
    <location>
        <begin position="110"/>
        <end position="152"/>
    </location>
</feature>
<dbReference type="Gene3D" id="2.130.10.10">
    <property type="entry name" value="YVTN repeat-like/Quinoprotein amine dehydrogenase"/>
    <property type="match status" value="1"/>
</dbReference>
<sequence length="2342" mass="256795">MEGAMGKSMPADRQSARLGKFGISTVIGSSTTSLLPSMPTTLAGLQTLNPLRSVEGPRTAASRGLRQAPDVKLSDMPKIEPTQFASYLTEIKSEHDRYIATLTEQQRELKTARQASTSRVTLDDTSLASSPRAPLAQSLKGKEREELPPLSSVPTSFFSEDFELSNPNTFEIVMEANLATAKDAASLQNRLTDYLDVLESHMTVEISERSASFFSALSNLQSLGSQSTVALDRIAALQEEMHRIDKGTAEQGLAIVQTQINRRNAQDLQLAVERVKEVWRALADATELFDQGEWEGALSMITELEDLWRTDDSHDDSPDNVSKRAALDVIPEDEIEPVQPAAASRPAPKIVFARLKALEPVPGRLKALRLSIAQSLQGELIGNLVHEFQQRLKEYTDVDSSEPSAKRTWLSNGFAKKAETSIAMARIYLKDDATMATARQQIIERAKDRARPIVRGLLRCAPEAFEAALSSWQDGLTREVRQLVRKYLPISHENPEDDETFDTSMDRRNGTQDRTAALAVKLREQSHADFLQVLQRTYHALWTCLQIISLHSDALMQLLKEDTAQPRTRPSRQSTQFSMGASSSERFIEQTTDKLADLLRILADLSHVRFSKVLGVRTEKHSHLPLAEFAQVHELTWTFINGSEGLARHMLAGLRSVIGTQSRAFLQQYHNTRTAESAKVVENEQWSAVDVSGEAQHHVDLVLSSATEQPAELLLGSARAARDPTRNAAIGPGGKQLIIEGRSFHAVAASLKCLEVLVDYLRIVVNLSQLTTECMSRIIEFLKQFNSRTCQVVLGAGAMRSAGLKNITAKHLALASQALSINISLIPYVRENVRRYLTPKQTVMLVEFDKLKRDYQEHQSEIHLKLVAIMGDRLAVHCKSLMEVDWEKESNSPNAYMESLIKESATLHKVLSRYLESTTLEDIMMQVFSAIHNRLADEFGRIPLKSQIAKDRLLADATYLRVRWSELKGLQRATPGEELERLVGSKPIVVDAPPAAPTPTPAPTLAPTPSFPTYQRRVSTPRTATPTSANFRGSSEAQVKPSTVPEASTAATNTEPKEASSDKEAGVVQAPVNTHPATRPPSGSLVSQLSTSAAPSAINVKNRLAGLFSRPMTRSSSREGDQPRRSSEMRRGASSPQSIAAVPLAPTTIAAPTMSARPSVDQDRIDSPLPDLPASPVKPSTAAVDMHATVAILTEETAEERPAAAADVAPPTDQHLDAVTSPAALQSLEQPESEAGSASATISISSNAIPPAGDVLPDTQIQPTETAAAFEETVEAVGETQEHYLDTSTDVQAEADALLAENARSSAEPVDLLARPLVDLESTGINPAAVSLPAPIAESDTLAGNSDTPTRALSLSLASIESEPSLRTHSLSPARAQLGRQRIGGVRTRSESSSPPYPESPRSSGPQQKRRRLVVAHDMRPPSMSSTHSAASEEVLPAEEPATNGSRRHEPAANGSSNGARPNGMPSFSNGSHNGHPEPGDILPIPPSALTASSDFEPLRAGSQIDRSEYVRLLLQALQDSGYTNAAQALAEESGYDMESPTVTNFRAAVLSGSWDQVERSLAPYRSDDSTSAKAIRFIVSEQKYLEMLEARETKSALSVLRNELAPLNYAPERIHVLSSLMMCSDPAELRQRASWDGAASSSRRLALERLQAYIPPSTMLPQRRLEQLIGQATQHQIDHCLYHCIEDRPSLYADHHCDHSVFPDVTVHTLSDHRDEVWCLSFSHNGKYLATGSLDKTAIIWSITENYEFVVHKILPDFEEGVSCLSWSPDDSILLASAEEFIYVWNVKLGELISTHKTHDHTVNAIEWLPDGTGYISAGMDAKVLFWDLSGNPSHTWQTGQSRIVDAAISPDGKRLVCIGSADLPLTEPATASGSTPSASTSMRSERRIHIYNISERRQEKVLSVNADLTCVSISADSRYALINQVPNEIGLFDLEEARLVQRYVGQQQGRHIIRSCFGGPRNNLIISGSENGKIVIWDRRTAARIEVLSGHGPGSVNAVAWHPLNKDIFASVSDDGTCRIWMSQIQASSLIAGSYEAAQLNVEIRVSNGQGLIFDLQDFRYVRDDLRICGLLTGTLPQLSQQNVFLGLPVQLMPEEVVWLVSNGHAVLIDDLKAHREPTTGQIEQYRAERMARAKAEAEEHAKMEQARSAKAREVFADKIAAKQEQRLAKKALAKPLLDFEDEPVAVKPVERTAETLVIKEDAYAIVIEPTSHNRPGYDARGHTYKTIESAKQAGLWHYPSSEMQRARCAVFADLHQQGYFMGPAPKFGADFLVYPGDPLRFHSHFNAVVLSSPQHPIRPLELVSWGRLATGVKKAALMCTYDQTTDRVSYLSLEWAGMG</sequence>
<dbReference type="Pfam" id="PF00400">
    <property type="entry name" value="WD40"/>
    <property type="match status" value="5"/>
</dbReference>
<organism evidence="15 16">
    <name type="scientific">Mixia osmundae (strain CBS 9802 / IAM 14324 / JCM 22182 / KY 12970)</name>
    <dbReference type="NCBI Taxonomy" id="764103"/>
    <lineage>
        <taxon>Eukaryota</taxon>
        <taxon>Fungi</taxon>
        <taxon>Dikarya</taxon>
        <taxon>Basidiomycota</taxon>
        <taxon>Pucciniomycotina</taxon>
        <taxon>Mixiomycetes</taxon>
        <taxon>Mixiales</taxon>
        <taxon>Mixiaceae</taxon>
        <taxon>Mixia</taxon>
    </lineage>
</organism>
<dbReference type="GO" id="GO:0006896">
    <property type="term" value="P:Golgi to vacuole transport"/>
    <property type="evidence" value="ECO:0007669"/>
    <property type="project" value="TreeGrafter"/>
</dbReference>
<dbReference type="InParanoid" id="G7DU86"/>
<feature type="repeat" description="WD" evidence="12">
    <location>
        <begin position="1711"/>
        <end position="1752"/>
    </location>
</feature>
<gene>
    <name evidence="15" type="primary">Mo00794</name>
    <name evidence="15" type="ORF">E5Q_00794</name>
</gene>
<dbReference type="Pfam" id="PF23627">
    <property type="entry name" value="LisH_WDR26"/>
    <property type="match status" value="1"/>
</dbReference>
<dbReference type="Pfam" id="PF26577">
    <property type="entry name" value="TSEN34_N"/>
    <property type="match status" value="1"/>
</dbReference>
<evidence type="ECO:0000259" key="14">
    <source>
        <dbReference type="PROSITE" id="PS50897"/>
    </source>
</evidence>
<feature type="region of interest" description="Disordered" evidence="13">
    <location>
        <begin position="1104"/>
        <end position="1181"/>
    </location>
</feature>
<dbReference type="GO" id="GO:0003676">
    <property type="term" value="F:nucleic acid binding"/>
    <property type="evidence" value="ECO:0007669"/>
    <property type="project" value="InterPro"/>
</dbReference>
<dbReference type="InterPro" id="IPR001680">
    <property type="entry name" value="WD40_rpt"/>
</dbReference>
<feature type="compositionally biased region" description="Polar residues" evidence="13">
    <location>
        <begin position="1454"/>
        <end position="1473"/>
    </location>
</feature>
<keyword evidence="6 12" id="KW-0853">WD repeat</keyword>
<comment type="caution">
    <text evidence="15">The sequence shown here is derived from an EMBL/GenBank/DDBJ whole genome shotgun (WGS) entry which is preliminary data.</text>
</comment>
<keyword evidence="7" id="KW-0677">Repeat</keyword>
<dbReference type="PANTHER" id="PTHR12965">
    <property type="entry name" value="VACUOLAR PROTEIN SORTING 54"/>
    <property type="match status" value="1"/>
</dbReference>
<feature type="repeat" description="WD" evidence="12">
    <location>
        <begin position="1797"/>
        <end position="1831"/>
    </location>
</feature>
<dbReference type="InterPro" id="IPR054080">
    <property type="entry name" value="TPR1-like_2nd"/>
</dbReference>
<dbReference type="Gene3D" id="3.40.1350.10">
    <property type="match status" value="1"/>
</dbReference>
<dbReference type="Pfam" id="PF21889">
    <property type="entry name" value="TPR1-like_2nd"/>
    <property type="match status" value="1"/>
</dbReference>
<dbReference type="Proteomes" id="UP000009131">
    <property type="component" value="Unassembled WGS sequence"/>
</dbReference>
<evidence type="ECO:0000256" key="3">
    <source>
        <dbReference type="ARBA" id="ARBA00009150"/>
    </source>
</evidence>
<comment type="subcellular location">
    <subcellularLocation>
        <location evidence="1">Golgi apparatus</location>
        <location evidence="1">trans-Golgi network</location>
    </subcellularLocation>
</comment>
<evidence type="ECO:0000256" key="1">
    <source>
        <dbReference type="ARBA" id="ARBA00004601"/>
    </source>
</evidence>
<dbReference type="InterPro" id="IPR039745">
    <property type="entry name" value="Vps54"/>
</dbReference>
<evidence type="ECO:0000256" key="6">
    <source>
        <dbReference type="ARBA" id="ARBA00022574"/>
    </source>
</evidence>
<dbReference type="Pfam" id="PF07928">
    <property type="entry name" value="Vps54"/>
    <property type="match status" value="1"/>
</dbReference>
<dbReference type="InterPro" id="IPR015943">
    <property type="entry name" value="WD40/YVTN_repeat-like_dom_sf"/>
</dbReference>
<reference evidence="15 16" key="1">
    <citation type="journal article" date="2011" name="J. Gen. Appl. Microbiol.">
        <title>Draft genome sequencing of the enigmatic basidiomycete Mixia osmundae.</title>
        <authorList>
            <person name="Nishida H."/>
            <person name="Nagatsuka Y."/>
            <person name="Sugiyama J."/>
        </authorList>
    </citation>
    <scope>NUCLEOTIDE SEQUENCE [LARGE SCALE GENOMIC DNA]</scope>
    <source>
        <strain evidence="16">CBS 9802 / IAM 14324 / JCM 22182 / KY 12970</strain>
    </source>
</reference>
<dbReference type="InterPro" id="IPR006595">
    <property type="entry name" value="CTLH_C"/>
</dbReference>
<dbReference type="SMART" id="SM00668">
    <property type="entry name" value="CTLH"/>
    <property type="match status" value="1"/>
</dbReference>
<keyword evidence="10" id="KW-0175">Coiled coil</keyword>
<dbReference type="EMBL" id="BABT02000028">
    <property type="protein sequence ID" value="GAA94146.1"/>
    <property type="molecule type" value="Genomic_DNA"/>
</dbReference>
<feature type="compositionally biased region" description="Basic and acidic residues" evidence="13">
    <location>
        <begin position="1055"/>
        <end position="1065"/>
    </location>
</feature>
<dbReference type="InterPro" id="IPR006677">
    <property type="entry name" value="tRNA_intron_Endonuc_cat-like"/>
</dbReference>
<evidence type="ECO:0000256" key="10">
    <source>
        <dbReference type="ARBA" id="ARBA00023054"/>
    </source>
</evidence>
<dbReference type="GO" id="GO:0015031">
    <property type="term" value="P:protein transport"/>
    <property type="evidence" value="ECO:0007669"/>
    <property type="project" value="UniProtKB-KW"/>
</dbReference>
<feature type="repeat" description="WD" evidence="12">
    <location>
        <begin position="1962"/>
        <end position="1989"/>
    </location>
</feature>
<keyword evidence="8" id="KW-0653">Protein transport</keyword>
<dbReference type="InterPro" id="IPR012501">
    <property type="entry name" value="Vps54_C"/>
</dbReference>
<dbReference type="GO" id="GO:0042147">
    <property type="term" value="P:retrograde transport, endosome to Golgi"/>
    <property type="evidence" value="ECO:0007669"/>
    <property type="project" value="InterPro"/>
</dbReference>
<dbReference type="PROSITE" id="PS50897">
    <property type="entry name" value="CTLH"/>
    <property type="match status" value="1"/>
</dbReference>
<dbReference type="SUPFAM" id="SSF50978">
    <property type="entry name" value="WD40 repeat-like"/>
    <property type="match status" value="1"/>
</dbReference>
<dbReference type="RefSeq" id="XP_014569585.1">
    <property type="nucleotide sequence ID" value="XM_014714099.1"/>
</dbReference>
<dbReference type="STRING" id="764103.G7DU86"/>
<keyword evidence="9" id="KW-0333">Golgi apparatus</keyword>
<evidence type="ECO:0000256" key="9">
    <source>
        <dbReference type="ARBA" id="ARBA00023034"/>
    </source>
</evidence>
<dbReference type="SMART" id="SM00320">
    <property type="entry name" value="WD40"/>
    <property type="match status" value="6"/>
</dbReference>
<feature type="region of interest" description="Disordered" evidence="13">
    <location>
        <begin position="1227"/>
        <end position="1259"/>
    </location>
</feature>
<dbReference type="eggNOG" id="KOG2115">
    <property type="taxonomic scope" value="Eukaryota"/>
</dbReference>
<dbReference type="InterPro" id="IPR006594">
    <property type="entry name" value="LisH"/>
</dbReference>
<dbReference type="PANTHER" id="PTHR12965:SF0">
    <property type="entry name" value="VACUOLAR PROTEIN SORTING-ASSOCIATED PROTEIN 54"/>
    <property type="match status" value="1"/>
</dbReference>
<dbReference type="SUPFAM" id="SSF53032">
    <property type="entry name" value="tRNA-intron endonuclease catalytic domain-like"/>
    <property type="match status" value="1"/>
</dbReference>
<dbReference type="OrthoDB" id="972532at2759"/>
<protein>
    <recommendedName>
        <fullName evidence="4">tRNA-intron lyase</fullName>
        <ecNumber evidence="4">4.6.1.16</ecNumber>
    </recommendedName>
</protein>
<evidence type="ECO:0000256" key="11">
    <source>
        <dbReference type="ARBA" id="ARBA00034031"/>
    </source>
</evidence>
<feature type="domain" description="CTLH" evidence="14">
    <location>
        <begin position="1539"/>
        <end position="1596"/>
    </location>
</feature>
<comment type="similarity">
    <text evidence="2">Belongs to the tRNA-intron endonuclease family.</text>
</comment>
<name>G7DU86_MIXOS</name>
<feature type="compositionally biased region" description="Polar residues" evidence="13">
    <location>
        <begin position="113"/>
        <end position="129"/>
    </location>
</feature>
<evidence type="ECO:0000256" key="4">
    <source>
        <dbReference type="ARBA" id="ARBA00012573"/>
    </source>
</evidence>
<feature type="region of interest" description="Disordered" evidence="13">
    <location>
        <begin position="1361"/>
        <end position="1494"/>
    </location>
</feature>
<dbReference type="InterPro" id="IPR059049">
    <property type="entry name" value="TSEN34_N"/>
</dbReference>
<feature type="compositionally biased region" description="Basic and acidic residues" evidence="13">
    <location>
        <begin position="1116"/>
        <end position="1131"/>
    </location>
</feature>
<evidence type="ECO:0000256" key="7">
    <source>
        <dbReference type="ARBA" id="ARBA00022737"/>
    </source>
</evidence>
<evidence type="ECO:0000256" key="5">
    <source>
        <dbReference type="ARBA" id="ARBA00022448"/>
    </source>
</evidence>
<evidence type="ECO:0000256" key="8">
    <source>
        <dbReference type="ARBA" id="ARBA00022927"/>
    </source>
</evidence>
<dbReference type="InterPro" id="IPR036322">
    <property type="entry name" value="WD40_repeat_dom_sf"/>
</dbReference>
<reference evidence="15 16" key="2">
    <citation type="journal article" date="2012" name="Open Biol.">
        <title>Characteristics of nucleosomes and linker DNA regions on the genome of the basidiomycete Mixia osmundae revealed by mono- and dinucleosome mapping.</title>
        <authorList>
            <person name="Nishida H."/>
            <person name="Kondo S."/>
            <person name="Matsumoto T."/>
            <person name="Suzuki Y."/>
            <person name="Yoshikawa H."/>
            <person name="Taylor T.D."/>
            <person name="Sugiyama J."/>
        </authorList>
    </citation>
    <scope>NUCLEOTIDE SEQUENCE [LARGE SCALE GENOMIC DNA]</scope>
    <source>
        <strain evidence="16">CBS 9802 / IAM 14324 / JCM 22182 / KY 12970</strain>
    </source>
</reference>
<dbReference type="InterPro" id="IPR036167">
    <property type="entry name" value="tRNA_intron_Endo_cat-like_sf"/>
</dbReference>
<dbReference type="GO" id="GO:0019905">
    <property type="term" value="F:syntaxin binding"/>
    <property type="evidence" value="ECO:0007669"/>
    <property type="project" value="TreeGrafter"/>
</dbReference>
<dbReference type="HOGENOM" id="CLU_229759_0_0_1"/>
<accession>G7DU86</accession>
<evidence type="ECO:0000313" key="16">
    <source>
        <dbReference type="Proteomes" id="UP000009131"/>
    </source>
</evidence>
<keyword evidence="16" id="KW-1185">Reference proteome</keyword>
<evidence type="ECO:0000256" key="12">
    <source>
        <dbReference type="PROSITE-ProRule" id="PRU00221"/>
    </source>
</evidence>
<dbReference type="PROSITE" id="PS50082">
    <property type="entry name" value="WD_REPEATS_2"/>
    <property type="match status" value="3"/>
</dbReference>
<feature type="compositionally biased region" description="Pro residues" evidence="13">
    <location>
        <begin position="994"/>
        <end position="1010"/>
    </location>
</feature>
<dbReference type="GO" id="GO:0000938">
    <property type="term" value="C:GARP complex"/>
    <property type="evidence" value="ECO:0007669"/>
    <property type="project" value="InterPro"/>
</dbReference>
<feature type="region of interest" description="Disordered" evidence="13">
    <location>
        <begin position="990"/>
        <end position="1066"/>
    </location>
</feature>
<keyword evidence="5" id="KW-0813">Transport</keyword>
<feature type="compositionally biased region" description="Polar residues" evidence="13">
    <location>
        <begin position="565"/>
        <end position="583"/>
    </location>
</feature>
<feature type="region of interest" description="Disordered" evidence="13">
    <location>
        <begin position="563"/>
        <end position="583"/>
    </location>
</feature>
<evidence type="ECO:0000256" key="2">
    <source>
        <dbReference type="ARBA" id="ARBA00008078"/>
    </source>
</evidence>